<dbReference type="PANTHER" id="PTHR30349:SF82">
    <property type="entry name" value="INTEGRASE_RECOMBINASE YOEC-RELATED"/>
    <property type="match status" value="1"/>
</dbReference>
<dbReference type="GO" id="GO:0003677">
    <property type="term" value="F:DNA binding"/>
    <property type="evidence" value="ECO:0007669"/>
    <property type="project" value="InterPro"/>
</dbReference>
<dbReference type="Proteomes" id="UP000095453">
    <property type="component" value="Unassembled WGS sequence"/>
</dbReference>
<feature type="domain" description="Tyr recombinase" evidence="2">
    <location>
        <begin position="2"/>
        <end position="192"/>
    </location>
</feature>
<evidence type="ECO:0000256" key="1">
    <source>
        <dbReference type="ARBA" id="ARBA00023172"/>
    </source>
</evidence>
<dbReference type="AlphaFoldDB" id="A0A173V6M5"/>
<dbReference type="EMBL" id="CYXX01000022">
    <property type="protein sequence ID" value="CUN22644.1"/>
    <property type="molecule type" value="Genomic_DNA"/>
</dbReference>
<dbReference type="RefSeq" id="WP_055170510.1">
    <property type="nucleotide sequence ID" value="NZ_CATWND010000015.1"/>
</dbReference>
<name>A0A173V6M5_9FIRM</name>
<evidence type="ECO:0000313" key="4">
    <source>
        <dbReference type="Proteomes" id="UP000095453"/>
    </source>
</evidence>
<dbReference type="PROSITE" id="PS51898">
    <property type="entry name" value="TYR_RECOMBINASE"/>
    <property type="match status" value="1"/>
</dbReference>
<accession>A0A173V6M5</accession>
<dbReference type="InterPro" id="IPR002104">
    <property type="entry name" value="Integrase_catalytic"/>
</dbReference>
<dbReference type="InterPro" id="IPR050090">
    <property type="entry name" value="Tyrosine_recombinase_XerCD"/>
</dbReference>
<reference evidence="3 4" key="1">
    <citation type="submission" date="2015-09" db="EMBL/GenBank/DDBJ databases">
        <authorList>
            <consortium name="Pathogen Informatics"/>
        </authorList>
    </citation>
    <scope>NUCLEOTIDE SEQUENCE [LARGE SCALE GENOMIC DNA]</scope>
    <source>
        <strain evidence="3 4">2789STDY5608887</strain>
    </source>
</reference>
<keyword evidence="1" id="KW-0233">DNA recombination</keyword>
<dbReference type="GO" id="GO:0006310">
    <property type="term" value="P:DNA recombination"/>
    <property type="evidence" value="ECO:0007669"/>
    <property type="project" value="UniProtKB-KW"/>
</dbReference>
<proteinExistence type="predicted"/>
<sequence>MNTAQPIRSEQELKDFMNFYEQVQYHPRNQLLLTMGLNTALRISDLLSLQWKQVYDLENRSVREHLLLVEAKTGKASNIYLNEKITVQLQKYYQFLASGRSFEISGDAYLFCGKDADPISRVQAYRIIRKAAENSGLSGVISPHSLRKTFGYYAWKQGVPPVLLMEIYHHSSFDITKRYLGIEQDDRDEVFRKICL</sequence>
<evidence type="ECO:0000259" key="2">
    <source>
        <dbReference type="PROSITE" id="PS51898"/>
    </source>
</evidence>
<dbReference type="InterPro" id="IPR011010">
    <property type="entry name" value="DNA_brk_join_enz"/>
</dbReference>
<dbReference type="SUPFAM" id="SSF56349">
    <property type="entry name" value="DNA breaking-rejoining enzymes"/>
    <property type="match status" value="1"/>
</dbReference>
<dbReference type="InterPro" id="IPR013762">
    <property type="entry name" value="Integrase-like_cat_sf"/>
</dbReference>
<dbReference type="Gene3D" id="1.10.443.10">
    <property type="entry name" value="Intergrase catalytic core"/>
    <property type="match status" value="1"/>
</dbReference>
<organism evidence="3 4">
    <name type="scientific">Roseburia inulinivorans</name>
    <dbReference type="NCBI Taxonomy" id="360807"/>
    <lineage>
        <taxon>Bacteria</taxon>
        <taxon>Bacillati</taxon>
        <taxon>Bacillota</taxon>
        <taxon>Clostridia</taxon>
        <taxon>Lachnospirales</taxon>
        <taxon>Lachnospiraceae</taxon>
        <taxon>Roseburia</taxon>
    </lineage>
</organism>
<dbReference type="GO" id="GO:0015074">
    <property type="term" value="P:DNA integration"/>
    <property type="evidence" value="ECO:0007669"/>
    <property type="project" value="InterPro"/>
</dbReference>
<dbReference type="PANTHER" id="PTHR30349">
    <property type="entry name" value="PHAGE INTEGRASE-RELATED"/>
    <property type="match status" value="1"/>
</dbReference>
<evidence type="ECO:0000313" key="3">
    <source>
        <dbReference type="EMBL" id="CUN22644.1"/>
    </source>
</evidence>
<protein>
    <submittedName>
        <fullName evidence="3">Site-specific tyrosine recombinase XerC</fullName>
    </submittedName>
</protein>
<gene>
    <name evidence="3" type="ORF">ERS852444_02587</name>
</gene>
<dbReference type="Pfam" id="PF00589">
    <property type="entry name" value="Phage_integrase"/>
    <property type="match status" value="1"/>
</dbReference>